<protein>
    <submittedName>
        <fullName evidence="2 3">Uncharacterized protein</fullName>
    </submittedName>
</protein>
<feature type="region of interest" description="Disordered" evidence="1">
    <location>
        <begin position="59"/>
        <end position="80"/>
    </location>
</feature>
<dbReference type="InParanoid" id="A0A2K2CVQ3"/>
<keyword evidence="4" id="KW-1185">Reference proteome</keyword>
<proteinExistence type="predicted"/>
<sequence>MAAHRRRPSASPHPTPPSNGSPARRNHVRLAAVFSSSVQASSSLELPPPRFHGLIDQAARTATPAPSSSSSPTPNPHPRRCHVVSWLRTLAGTPPPPAPARTLNCTFSPAPVRARTSSSTTPAEGAPPCRPHWSRGCAADTRHRVGRSKLGGVMARGSGQDRSKAEGRHGLRRHITSEARKKDGRGAVQWELAGLDVKSSNCSTGDGIKIIVGKTPRQIEISRRSLEAWSAKIKQVMMEVFSRRQEWAPVNRGIACV</sequence>
<dbReference type="Gramene" id="PNT66104">
    <property type="protein sequence ID" value="PNT66104"/>
    <property type="gene ID" value="BRADI_3g07242v3"/>
</dbReference>
<evidence type="ECO:0000313" key="3">
    <source>
        <dbReference type="EnsemblPlants" id="PNT66104"/>
    </source>
</evidence>
<evidence type="ECO:0000313" key="2">
    <source>
        <dbReference type="EMBL" id="PNT66104.1"/>
    </source>
</evidence>
<feature type="compositionally biased region" description="Low complexity" evidence="1">
    <location>
        <begin position="59"/>
        <end position="72"/>
    </location>
</feature>
<organism evidence="2">
    <name type="scientific">Brachypodium distachyon</name>
    <name type="common">Purple false brome</name>
    <name type="synonym">Trachynia distachya</name>
    <dbReference type="NCBI Taxonomy" id="15368"/>
    <lineage>
        <taxon>Eukaryota</taxon>
        <taxon>Viridiplantae</taxon>
        <taxon>Streptophyta</taxon>
        <taxon>Embryophyta</taxon>
        <taxon>Tracheophyta</taxon>
        <taxon>Spermatophyta</taxon>
        <taxon>Magnoliopsida</taxon>
        <taxon>Liliopsida</taxon>
        <taxon>Poales</taxon>
        <taxon>Poaceae</taxon>
        <taxon>BOP clade</taxon>
        <taxon>Pooideae</taxon>
        <taxon>Stipodae</taxon>
        <taxon>Brachypodieae</taxon>
        <taxon>Brachypodium</taxon>
    </lineage>
</organism>
<accession>A0A2K2CVQ3</accession>
<dbReference type="AlphaFoldDB" id="A0A2K2CVQ3"/>
<reference evidence="3" key="3">
    <citation type="submission" date="2018-08" db="UniProtKB">
        <authorList>
            <consortium name="EnsemblPlants"/>
        </authorList>
    </citation>
    <scope>IDENTIFICATION</scope>
    <source>
        <strain evidence="3">cv. Bd21</strain>
    </source>
</reference>
<reference evidence="2 3" key="1">
    <citation type="journal article" date="2010" name="Nature">
        <title>Genome sequencing and analysis of the model grass Brachypodium distachyon.</title>
        <authorList>
            <consortium name="International Brachypodium Initiative"/>
        </authorList>
    </citation>
    <scope>NUCLEOTIDE SEQUENCE [LARGE SCALE GENOMIC DNA]</scope>
    <source>
        <strain evidence="2 3">Bd21</strain>
    </source>
</reference>
<name>A0A2K2CVQ3_BRADI</name>
<feature type="region of interest" description="Disordered" evidence="1">
    <location>
        <begin position="111"/>
        <end position="137"/>
    </location>
</feature>
<gene>
    <name evidence="2" type="ORF">BRADI_3g07242v3</name>
</gene>
<dbReference type="Proteomes" id="UP000008810">
    <property type="component" value="Chromosome 3"/>
</dbReference>
<reference evidence="2" key="2">
    <citation type="submission" date="2017-06" db="EMBL/GenBank/DDBJ databases">
        <title>WGS assembly of Brachypodium distachyon.</title>
        <authorList>
            <consortium name="The International Brachypodium Initiative"/>
            <person name="Lucas S."/>
            <person name="Harmon-Smith M."/>
            <person name="Lail K."/>
            <person name="Tice H."/>
            <person name="Grimwood J."/>
            <person name="Bruce D."/>
            <person name="Barry K."/>
            <person name="Shu S."/>
            <person name="Lindquist E."/>
            <person name="Wang M."/>
            <person name="Pitluck S."/>
            <person name="Vogel J.P."/>
            <person name="Garvin D.F."/>
            <person name="Mockler T.C."/>
            <person name="Schmutz J."/>
            <person name="Rokhsar D."/>
            <person name="Bevan M.W."/>
        </authorList>
    </citation>
    <scope>NUCLEOTIDE SEQUENCE</scope>
    <source>
        <strain evidence="2">Bd21</strain>
    </source>
</reference>
<evidence type="ECO:0000256" key="1">
    <source>
        <dbReference type="SAM" id="MobiDB-lite"/>
    </source>
</evidence>
<evidence type="ECO:0000313" key="4">
    <source>
        <dbReference type="Proteomes" id="UP000008810"/>
    </source>
</evidence>
<dbReference type="EnsemblPlants" id="PNT66104">
    <property type="protein sequence ID" value="PNT66104"/>
    <property type="gene ID" value="BRADI_3g07242v3"/>
</dbReference>
<feature type="region of interest" description="Disordered" evidence="1">
    <location>
        <begin position="1"/>
        <end position="27"/>
    </location>
</feature>
<dbReference type="EMBL" id="CM000882">
    <property type="protein sequence ID" value="PNT66104.1"/>
    <property type="molecule type" value="Genomic_DNA"/>
</dbReference>